<sequence length="272" mass="31724">MIIASGTPGQGVLILTRYYKGWVEKEQKALEKGFDGLRLTGNTFWLEKRDWENFKNYEAVINSVIGKHRMLAICTYCLDKCTASEIMDVVSNHQFAVIKREGKWEIIESAQHRETAGALRESEEKYRTLTESSLTGIFIQQDGRYVFLNDRFAEIHGYRPEELLGREYGTLLHPDERQTVAEIVSRRLEEKEVAQCYEMRRLKKDGETIWCEMMARRIEYMGKPAIMGNIVDITERKDLEAQQLFAGKILERINQKGERQDIIHDVLRLVKQ</sequence>
<dbReference type="EMBL" id="BARW01006394">
    <property type="protein sequence ID" value="GAI75198.1"/>
    <property type="molecule type" value="Genomic_DNA"/>
</dbReference>
<dbReference type="NCBIfam" id="TIGR00229">
    <property type="entry name" value="sensory_box"/>
    <property type="match status" value="1"/>
</dbReference>
<dbReference type="PROSITE" id="PS50112">
    <property type="entry name" value="PAS"/>
    <property type="match status" value="1"/>
</dbReference>
<dbReference type="InterPro" id="IPR000700">
    <property type="entry name" value="PAS-assoc_C"/>
</dbReference>
<evidence type="ECO:0000259" key="7">
    <source>
        <dbReference type="PROSITE" id="PS50113"/>
    </source>
</evidence>
<feature type="non-terminal residue" evidence="8">
    <location>
        <position position="272"/>
    </location>
</feature>
<reference evidence="8" key="1">
    <citation type="journal article" date="2014" name="Front. Microbiol.">
        <title>High frequency of phylogenetically diverse reductive dehalogenase-homologous genes in deep subseafloor sedimentary metagenomes.</title>
        <authorList>
            <person name="Kawai M."/>
            <person name="Futagami T."/>
            <person name="Toyoda A."/>
            <person name="Takaki Y."/>
            <person name="Nishi S."/>
            <person name="Hori S."/>
            <person name="Arai W."/>
            <person name="Tsubouchi T."/>
            <person name="Morono Y."/>
            <person name="Uchiyama I."/>
            <person name="Ito T."/>
            <person name="Fujiyama A."/>
            <person name="Inagaki F."/>
            <person name="Takami H."/>
        </authorList>
    </citation>
    <scope>NUCLEOTIDE SEQUENCE</scope>
    <source>
        <strain evidence="8">Expedition CK06-06</strain>
    </source>
</reference>
<dbReference type="PROSITE" id="PS50113">
    <property type="entry name" value="PAC"/>
    <property type="match status" value="1"/>
</dbReference>
<feature type="domain" description="PAC" evidence="7">
    <location>
        <begin position="195"/>
        <end position="245"/>
    </location>
</feature>
<dbReference type="PANTHER" id="PTHR43304:SF1">
    <property type="entry name" value="PAC DOMAIN-CONTAINING PROTEIN"/>
    <property type="match status" value="1"/>
</dbReference>
<keyword evidence="4" id="KW-0808">Transferase</keyword>
<dbReference type="GO" id="GO:0004673">
    <property type="term" value="F:protein histidine kinase activity"/>
    <property type="evidence" value="ECO:0007669"/>
    <property type="project" value="UniProtKB-EC"/>
</dbReference>
<dbReference type="InterPro" id="IPR025847">
    <property type="entry name" value="MEDS_domain"/>
</dbReference>
<dbReference type="InterPro" id="IPR000014">
    <property type="entry name" value="PAS"/>
</dbReference>
<dbReference type="SUPFAM" id="SSF55785">
    <property type="entry name" value="PYP-like sensor domain (PAS domain)"/>
    <property type="match status" value="1"/>
</dbReference>
<dbReference type="Pfam" id="PF14417">
    <property type="entry name" value="MEDS"/>
    <property type="match status" value="1"/>
</dbReference>
<dbReference type="Pfam" id="PF00989">
    <property type="entry name" value="PAS"/>
    <property type="match status" value="1"/>
</dbReference>
<comment type="catalytic activity">
    <reaction evidence="1">
        <text>ATP + protein L-histidine = ADP + protein N-phospho-L-histidine.</text>
        <dbReference type="EC" id="2.7.13.3"/>
    </reaction>
</comment>
<keyword evidence="5" id="KW-0418">Kinase</keyword>
<dbReference type="EC" id="2.7.13.3" evidence="2"/>
<proteinExistence type="predicted"/>
<dbReference type="CDD" id="cd00130">
    <property type="entry name" value="PAS"/>
    <property type="match status" value="1"/>
</dbReference>
<gene>
    <name evidence="8" type="ORF">S12H4_13422</name>
</gene>
<dbReference type="Gene3D" id="3.30.450.20">
    <property type="entry name" value="PAS domain"/>
    <property type="match status" value="1"/>
</dbReference>
<protein>
    <recommendedName>
        <fullName evidence="2">histidine kinase</fullName>
        <ecNumber evidence="2">2.7.13.3</ecNumber>
    </recommendedName>
</protein>
<evidence type="ECO:0000256" key="5">
    <source>
        <dbReference type="ARBA" id="ARBA00022777"/>
    </source>
</evidence>
<evidence type="ECO:0000256" key="2">
    <source>
        <dbReference type="ARBA" id="ARBA00012438"/>
    </source>
</evidence>
<dbReference type="InterPro" id="IPR035965">
    <property type="entry name" value="PAS-like_dom_sf"/>
</dbReference>
<name>X1R3T9_9ZZZZ</name>
<accession>X1R3T9</accession>
<comment type="caution">
    <text evidence="8">The sequence shown here is derived from an EMBL/GenBank/DDBJ whole genome shotgun (WGS) entry which is preliminary data.</text>
</comment>
<keyword evidence="3" id="KW-0597">Phosphoprotein</keyword>
<dbReference type="AlphaFoldDB" id="X1R3T9"/>
<evidence type="ECO:0000313" key="8">
    <source>
        <dbReference type="EMBL" id="GAI75198.1"/>
    </source>
</evidence>
<dbReference type="GO" id="GO:0006355">
    <property type="term" value="P:regulation of DNA-templated transcription"/>
    <property type="evidence" value="ECO:0007669"/>
    <property type="project" value="InterPro"/>
</dbReference>
<dbReference type="PANTHER" id="PTHR43304">
    <property type="entry name" value="PHYTOCHROME-LIKE PROTEIN CPH1"/>
    <property type="match status" value="1"/>
</dbReference>
<dbReference type="InterPro" id="IPR052162">
    <property type="entry name" value="Sensor_kinase/Photoreceptor"/>
</dbReference>
<organism evidence="8">
    <name type="scientific">marine sediment metagenome</name>
    <dbReference type="NCBI Taxonomy" id="412755"/>
    <lineage>
        <taxon>unclassified sequences</taxon>
        <taxon>metagenomes</taxon>
        <taxon>ecological metagenomes</taxon>
    </lineage>
</organism>
<feature type="domain" description="PAS" evidence="6">
    <location>
        <begin position="122"/>
        <end position="191"/>
    </location>
</feature>
<evidence type="ECO:0000256" key="1">
    <source>
        <dbReference type="ARBA" id="ARBA00000085"/>
    </source>
</evidence>
<dbReference type="InterPro" id="IPR013767">
    <property type="entry name" value="PAS_fold"/>
</dbReference>
<dbReference type="SMART" id="SM00091">
    <property type="entry name" value="PAS"/>
    <property type="match status" value="1"/>
</dbReference>
<evidence type="ECO:0000256" key="3">
    <source>
        <dbReference type="ARBA" id="ARBA00022553"/>
    </source>
</evidence>
<evidence type="ECO:0000256" key="4">
    <source>
        <dbReference type="ARBA" id="ARBA00022679"/>
    </source>
</evidence>
<evidence type="ECO:0000259" key="6">
    <source>
        <dbReference type="PROSITE" id="PS50112"/>
    </source>
</evidence>